<feature type="domain" description="Lytic transglycosylase MltA" evidence="8">
    <location>
        <begin position="158"/>
        <end position="316"/>
    </location>
</feature>
<evidence type="ECO:0000256" key="7">
    <source>
        <dbReference type="SAM" id="SignalP"/>
    </source>
</evidence>
<gene>
    <name evidence="9" type="ORF">CHS0354_035216</name>
</gene>
<evidence type="ECO:0000256" key="5">
    <source>
        <dbReference type="ARBA" id="ARBA00030918"/>
    </source>
</evidence>
<dbReference type="EMBL" id="JAEAOA010002069">
    <property type="protein sequence ID" value="KAK3584136.1"/>
    <property type="molecule type" value="Genomic_DNA"/>
</dbReference>
<dbReference type="Proteomes" id="UP001195483">
    <property type="component" value="Unassembled WGS sequence"/>
</dbReference>
<dbReference type="Gene3D" id="2.40.40.10">
    <property type="entry name" value="RlpA-like domain"/>
    <property type="match status" value="1"/>
</dbReference>
<evidence type="ECO:0000256" key="4">
    <source>
        <dbReference type="ARBA" id="ARBA00023316"/>
    </source>
</evidence>
<dbReference type="GO" id="GO:0009254">
    <property type="term" value="P:peptidoglycan turnover"/>
    <property type="evidence" value="ECO:0007669"/>
    <property type="project" value="InterPro"/>
</dbReference>
<feature type="chain" id="PRO_5042075567" description="peptidoglycan lytic exotransglycosylase" evidence="7">
    <location>
        <begin position="20"/>
        <end position="663"/>
    </location>
</feature>
<reference evidence="9" key="2">
    <citation type="journal article" date="2021" name="Genome Biol. Evol.">
        <title>Developing a high-quality reference genome for a parasitic bivalve with doubly uniparental inheritance (Bivalvia: Unionida).</title>
        <authorList>
            <person name="Smith C.H."/>
        </authorList>
    </citation>
    <scope>NUCLEOTIDE SEQUENCE</scope>
    <source>
        <strain evidence="9">CHS0354</strain>
        <tissue evidence="9">Mantle</tissue>
    </source>
</reference>
<dbReference type="InterPro" id="IPR026044">
    <property type="entry name" value="MltA"/>
</dbReference>
<dbReference type="PROSITE" id="PS51257">
    <property type="entry name" value="PROKAR_LIPOPROTEIN"/>
    <property type="match status" value="1"/>
</dbReference>
<evidence type="ECO:0000313" key="10">
    <source>
        <dbReference type="Proteomes" id="UP001195483"/>
    </source>
</evidence>
<dbReference type="InterPro" id="IPR010611">
    <property type="entry name" value="3D_dom"/>
</dbReference>
<dbReference type="InterPro" id="IPR036908">
    <property type="entry name" value="RlpA-like_sf"/>
</dbReference>
<feature type="region of interest" description="Disordered" evidence="6">
    <location>
        <begin position="31"/>
        <end position="52"/>
    </location>
</feature>
<evidence type="ECO:0000256" key="1">
    <source>
        <dbReference type="ARBA" id="ARBA00001420"/>
    </source>
</evidence>
<keyword evidence="3" id="KW-0456">Lyase</keyword>
<organism evidence="9 10">
    <name type="scientific">Potamilus streckersoni</name>
    <dbReference type="NCBI Taxonomy" id="2493646"/>
    <lineage>
        <taxon>Eukaryota</taxon>
        <taxon>Metazoa</taxon>
        <taxon>Spiralia</taxon>
        <taxon>Lophotrochozoa</taxon>
        <taxon>Mollusca</taxon>
        <taxon>Bivalvia</taxon>
        <taxon>Autobranchia</taxon>
        <taxon>Heteroconchia</taxon>
        <taxon>Palaeoheterodonta</taxon>
        <taxon>Unionida</taxon>
        <taxon>Unionoidea</taxon>
        <taxon>Unionidae</taxon>
        <taxon>Ambleminae</taxon>
        <taxon>Lampsilini</taxon>
        <taxon>Potamilus</taxon>
    </lineage>
</organism>
<accession>A0AAE0S2F9</accession>
<keyword evidence="7" id="KW-0732">Signal</keyword>
<dbReference type="GO" id="GO:0009253">
    <property type="term" value="P:peptidoglycan catabolic process"/>
    <property type="evidence" value="ECO:0007669"/>
    <property type="project" value="TreeGrafter"/>
</dbReference>
<name>A0AAE0S2F9_9BIVA</name>
<feature type="signal peptide" evidence="7">
    <location>
        <begin position="1"/>
        <end position="19"/>
    </location>
</feature>
<evidence type="ECO:0000256" key="6">
    <source>
        <dbReference type="SAM" id="MobiDB-lite"/>
    </source>
</evidence>
<dbReference type="EC" id="4.2.2.n1" evidence="2"/>
<evidence type="ECO:0000256" key="2">
    <source>
        <dbReference type="ARBA" id="ARBA00012587"/>
    </source>
</evidence>
<comment type="catalytic activity">
    <reaction evidence="1">
        <text>Exolytic cleavage of the (1-&gt;4)-beta-glycosidic linkage between N-acetylmuramic acid (MurNAc) and N-acetylglucosamine (GlcNAc) residues in peptidoglycan, from either the reducing or the non-reducing ends of the peptidoglycan chains, with concomitant formation of a 1,6-anhydrobond in the MurNAc residue.</text>
        <dbReference type="EC" id="4.2.2.n1"/>
    </reaction>
</comment>
<dbReference type="GO" id="GO:0019867">
    <property type="term" value="C:outer membrane"/>
    <property type="evidence" value="ECO:0007669"/>
    <property type="project" value="InterPro"/>
</dbReference>
<dbReference type="CDD" id="cd14485">
    <property type="entry name" value="mltA_like_LT_A"/>
    <property type="match status" value="1"/>
</dbReference>
<dbReference type="Pfam" id="PF06725">
    <property type="entry name" value="3D"/>
    <property type="match status" value="1"/>
</dbReference>
<dbReference type="AlphaFoldDB" id="A0AAE0S2F9"/>
<dbReference type="GO" id="GO:0071555">
    <property type="term" value="P:cell wall organization"/>
    <property type="evidence" value="ECO:0007669"/>
    <property type="project" value="UniProtKB-KW"/>
</dbReference>
<dbReference type="Pfam" id="PF03562">
    <property type="entry name" value="MltA"/>
    <property type="match status" value="1"/>
</dbReference>
<dbReference type="InterPro" id="IPR005300">
    <property type="entry name" value="MltA_B"/>
</dbReference>
<evidence type="ECO:0000259" key="8">
    <source>
        <dbReference type="SMART" id="SM00925"/>
    </source>
</evidence>
<reference evidence="9" key="3">
    <citation type="submission" date="2023-05" db="EMBL/GenBank/DDBJ databases">
        <authorList>
            <person name="Smith C.H."/>
        </authorList>
    </citation>
    <scope>NUCLEOTIDE SEQUENCE</scope>
    <source>
        <strain evidence="9">CHS0354</strain>
        <tissue evidence="9">Mantle</tissue>
    </source>
</reference>
<dbReference type="SMART" id="SM00925">
    <property type="entry name" value="MltA"/>
    <property type="match status" value="1"/>
</dbReference>
<dbReference type="GO" id="GO:0008933">
    <property type="term" value="F:peptidoglycan lytic transglycosylase activity"/>
    <property type="evidence" value="ECO:0007669"/>
    <property type="project" value="TreeGrafter"/>
</dbReference>
<sequence>MKNLVKIFAFLFITLTVFACANKKARKPAEPAVIEEKKHPAPTQPVSQEEEAPQLLEVSANQLFASDDLPLQSLKDAIAMSRRYLKKPSIQSEVFRYGEYSYNAQEVLFSYDLFEKILDGYQDKKTFLKNLNDNFLILKSPGSADNQSVLFTGYYEPVARASLKKDGLYNIPAHGLPGDLSVLSLETFRPDLVGRTIIYRNEGGNIVPYYSREEITRKNSLEGKSDVIAWFKDPVDLFFMQIQGSGIVQLPDGEMIRLGYAGSNGRPYTSIGRHLIEKGALNSEEVTMQTIRKYLAENPAEVDKILSINESYTFFTRQDMKEGPFGSLNVPLTPERSIATDALLFPKAMLGFVTTEIPDCDQSGTCKGTKPISRFVVNQDTGGAIKGFGRADIFWGRGEYAAGVAGQMKYYGDLYIIVAKKEFAGLLLLTACSPGLTYDKALSAESCAAEKGIWYAEKCWKPYDDRSVADSDVERFAEERIQALRSTKLMLNGKSYSYEQVSLDISAGEEIITVKFDSGNMQVVVNPQAATLMLLQNDTANPSGSRVLSEDTIDVKEISGALEFKGSISAANEDKSYDIAFTVSEDMLRIGTTRVWADGATAYLEGIPGIITYVQVRDILKQHPEVRKLVIREVKGGFNDPINFNTADLSAGAVFRHIYLLRL</sequence>
<evidence type="ECO:0000256" key="3">
    <source>
        <dbReference type="ARBA" id="ARBA00023239"/>
    </source>
</evidence>
<keyword evidence="4" id="KW-0961">Cell wall biogenesis/degradation</keyword>
<dbReference type="SUPFAM" id="SSF50685">
    <property type="entry name" value="Barwin-like endoglucanases"/>
    <property type="match status" value="1"/>
</dbReference>
<dbReference type="PANTHER" id="PTHR30124">
    <property type="entry name" value="MEMBRANE-BOUND LYTIC MUREIN TRANSGLYCOSYLASE A"/>
    <property type="match status" value="1"/>
</dbReference>
<evidence type="ECO:0000313" key="9">
    <source>
        <dbReference type="EMBL" id="KAK3584136.1"/>
    </source>
</evidence>
<dbReference type="PANTHER" id="PTHR30124:SF0">
    <property type="entry name" value="MEMBRANE-BOUND LYTIC MUREIN TRANSGLYCOSYLASE A"/>
    <property type="match status" value="1"/>
</dbReference>
<dbReference type="CDD" id="cd14668">
    <property type="entry name" value="mlta_B"/>
    <property type="match status" value="1"/>
</dbReference>
<reference evidence="9" key="1">
    <citation type="journal article" date="2021" name="Genome Biol. Evol.">
        <title>A High-Quality Reference Genome for a Parasitic Bivalve with Doubly Uniparental Inheritance (Bivalvia: Unionida).</title>
        <authorList>
            <person name="Smith C.H."/>
        </authorList>
    </citation>
    <scope>NUCLEOTIDE SEQUENCE</scope>
    <source>
        <strain evidence="9">CHS0354</strain>
    </source>
</reference>
<proteinExistence type="predicted"/>
<dbReference type="Gene3D" id="2.40.240.50">
    <property type="entry name" value="Barwin-like endoglucanases"/>
    <property type="match status" value="1"/>
</dbReference>
<protein>
    <recommendedName>
        <fullName evidence="2">peptidoglycan lytic exotransglycosylase</fullName>
        <ecNumber evidence="2">4.2.2.n1</ecNumber>
    </recommendedName>
    <alternativeName>
        <fullName evidence="5">Murein hydrolase A</fullName>
    </alternativeName>
</protein>
<dbReference type="GO" id="GO:0004553">
    <property type="term" value="F:hydrolase activity, hydrolyzing O-glycosyl compounds"/>
    <property type="evidence" value="ECO:0007669"/>
    <property type="project" value="InterPro"/>
</dbReference>
<comment type="caution">
    <text evidence="9">The sequence shown here is derived from an EMBL/GenBank/DDBJ whole genome shotgun (WGS) entry which is preliminary data.</text>
</comment>
<keyword evidence="10" id="KW-1185">Reference proteome</keyword>